<feature type="domain" description="NUP210 Ig-like" evidence="17">
    <location>
        <begin position="539"/>
        <end position="631"/>
    </location>
</feature>
<name>A0A8C5CI19_GADMO</name>
<dbReference type="InterPro" id="IPR057586">
    <property type="entry name" value="Ig_NUP210_16th"/>
</dbReference>
<sequence>MANPSLKSSVFFSVLLSVIYVISASKLNIPKVLLPLARSTRINFTLEATQGCYRWSSTRPEVASIKAINGDSSRDCSRSAVLQAFSTQPSRLTSIILAEDVVTGQVLRCDAIVDIISEIKISSTTRELHLEDSPLELKIHARDSEGNTFSTLAGLVFDWTIVKDADVDGYSDSYNSLRVLKFSESTYTPPGYITEMERAGKQGDIILVSGLKTGHAKLKAKIQESLYKDVGAAEVKLLILENILLSPAHDVYLLAGTSIKYKVQKIRQGKITELSMPCDQYELHLQNSVVGGTTTQELSVASLDPTSSTVTGLQLGHVNVVLDHKSLRMQGVARLPNSTLYVVEPGYLGFKIHPGESWVLETGRVYDIVVEVYDKSGNKIYLSDNVRIETVFPGEYFEVVESSLNGSYHRIKAQRDGQTLIDATLRSVVDQVSLIIYIFKYINFPSQDVEIYNPIVLSPRILTFPWQPKVGSYQYTIQAAGGSGNFSWSSSNTAVATVTVKGVMTTVSDIGVSAVYAHDMRNHLHYGQMKVYVVEPVAMDFSPCPVEARVGNVLELPLRIFGLLGEGGEVASGERVMLSDCSHFDLQVEDENHGVFELLEGRLAPGQGHCSGVRMKGLATGYTVLTVSYTHGNVHLSAKITVAAYLPLRAVDPVSLALVTLGSSKDMRFDGGPKPWLLEPSKFFRNLRAEDDDSVSLSVAGPPSHNHNPHWVRATCRALGEQVLELSVGNQPSLTNPFPAVEPAVVKFVCAPPSRLTLVPVYTSAQLDLTCPLLQQNKQVVPVSNYHNPVLDLAAFDRQGRRFDNFSSLRIEWESTKFNLASIEPSMPMELLLSEDGHSQMKLHGRQTVLVHHQTGIAGITVNALGYQPPHLDYDPLTPVSATLDLLLVEDVTITPSAVTIYNHPDVRADLSLREGSGHFFVNTSLKGVAEVVPVSAGTVKVMVHDLCLAFPAPATAAVHVSDILEVYVRVVDKVEIGKSVRAHVRVLDDDKKPFPAKYFNFMNLKLKAASGIVSERDTAVFLVKGLSIGQTTVSAVVVDKNGRKIASAPQQIEVSTFRLFDFRLFNCLLQIITSEGGPQPQSNIIFSMANEEIASVGGIGHVKGLTVGNVTVTGLVQAVDTETGKLIVVSQDRVEVEVVQLRAIRIRAPITRMKSGAQMPVYVMGLTTSQTPFSFGNTLPGLLFHWSTTKRDILDVQSRHSEANIHLAAEHNFAMSVTGRTRGRTGLKVVLRVTDPTTGQLAGGAQELSDEVQIQVRPTAIAHGSSIRILGFTQGQMAGGSPLLSRDGVSGLSYRMLECPDQAVVAQVDDKGSLSSGSLTGSSSLLVTSQEAFGVNQTLILALKVLPVSYVRFSTSPALHTWSRETPTAIPLGMALTFTVHFHANTGETMHCSSSMLTFSTNRDDLVQVGAGPANNTLTVRTVNVGLTLLAVWDREQMGVADYLPLPVAHAIGPPEAQALVVGDVVCFATQLTSPEGSLGTWSSSASGVLEVDPQSGTAVARDSGVATVYYEVPGGLHTYREVRLHLCTISYNIYLYHGDMTKLPDLTTCIQPPPPAPGSCSAAQTDAIVQLHPETSVSCHVSFTSDAVDFPAERVFSTHTAFDSSAGKHMRGAGPSERHGVSRTGRDTPSVPPSLPGQVSWSTAIACRGRRCISSPPLYSQQHLAFVPHCKPCVCRASRPITINGSPSQFFLLPILIQYLVEVPTQHAGKLLFLLFCGRPRDGVQGE</sequence>
<dbReference type="SUPFAM" id="SSF49373">
    <property type="entry name" value="Invasin/intimin cell-adhesion fragments"/>
    <property type="match status" value="1"/>
</dbReference>
<feature type="domain" description="NUP210 Ig-like" evidence="16">
    <location>
        <begin position="894"/>
        <end position="961"/>
    </location>
</feature>
<dbReference type="GeneTree" id="ENSGT00390000009491"/>
<dbReference type="Pfam" id="PF22967">
    <property type="entry name" value="Ig_NUP210_1st"/>
    <property type="match status" value="1"/>
</dbReference>
<dbReference type="Pfam" id="PF26182">
    <property type="entry name" value="Ig_NUP210_5th"/>
    <property type="match status" value="1"/>
</dbReference>
<evidence type="ECO:0000256" key="6">
    <source>
        <dbReference type="ARBA" id="ARBA00023136"/>
    </source>
</evidence>
<dbReference type="GO" id="GO:0031965">
    <property type="term" value="C:nuclear membrane"/>
    <property type="evidence" value="ECO:0007669"/>
    <property type="project" value="UniProtKB-SubCell"/>
</dbReference>
<dbReference type="Pfam" id="PF02368">
    <property type="entry name" value="Big_2"/>
    <property type="match status" value="1"/>
</dbReference>
<reference evidence="21" key="3">
    <citation type="submission" date="2025-09" db="UniProtKB">
        <authorList>
            <consortium name="Ensembl"/>
        </authorList>
    </citation>
    <scope>IDENTIFICATION</scope>
</reference>
<evidence type="ECO:0000259" key="20">
    <source>
        <dbReference type="Pfam" id="PF26181"/>
    </source>
</evidence>
<evidence type="ECO:0000256" key="3">
    <source>
        <dbReference type="ARBA" id="ARBA00022692"/>
    </source>
</evidence>
<evidence type="ECO:0000256" key="7">
    <source>
        <dbReference type="ARBA" id="ARBA00023180"/>
    </source>
</evidence>
<evidence type="ECO:0000256" key="4">
    <source>
        <dbReference type="ARBA" id="ARBA00022729"/>
    </source>
</evidence>
<dbReference type="Gene3D" id="2.60.40.1080">
    <property type="match status" value="1"/>
</dbReference>
<keyword evidence="7" id="KW-0325">Glycoprotein</keyword>
<dbReference type="Pfam" id="PF22962">
    <property type="entry name" value="Ig_NUP210_7th"/>
    <property type="match status" value="1"/>
</dbReference>
<evidence type="ECO:0000256" key="9">
    <source>
        <dbReference type="SAM" id="MobiDB-lite"/>
    </source>
</evidence>
<reference evidence="21" key="2">
    <citation type="submission" date="2025-08" db="UniProtKB">
        <authorList>
            <consortium name="Ensembl"/>
        </authorList>
    </citation>
    <scope>IDENTIFICATION</scope>
</reference>
<keyword evidence="4" id="KW-0732">Signal</keyword>
<evidence type="ECO:0000259" key="12">
    <source>
        <dbReference type="Pfam" id="PF22962"/>
    </source>
</evidence>
<feature type="domain" description="BIG2" evidence="10">
    <location>
        <begin position="1074"/>
        <end position="1124"/>
    </location>
</feature>
<feature type="domain" description="NUP210 fourth Ig-like" evidence="18">
    <location>
        <begin position="355"/>
        <end position="431"/>
    </location>
</feature>
<evidence type="ECO:0000259" key="16">
    <source>
        <dbReference type="Pfam" id="PF24902"/>
    </source>
</evidence>
<comment type="subcellular location">
    <subcellularLocation>
        <location evidence="1">Nucleus membrane</location>
        <topology evidence="1">Single-pass membrane protein</topology>
    </subcellularLocation>
</comment>
<dbReference type="InterPro" id="IPR058779">
    <property type="entry name" value="Ig_NUP210_13th"/>
</dbReference>
<keyword evidence="3" id="KW-0812">Transmembrane</keyword>
<evidence type="ECO:0000259" key="10">
    <source>
        <dbReference type="Pfam" id="PF02368"/>
    </source>
</evidence>
<dbReference type="Pfam" id="PF26181">
    <property type="entry name" value="Ig_NUP210_13th"/>
    <property type="match status" value="1"/>
</dbReference>
<dbReference type="InterPro" id="IPR056897">
    <property type="entry name" value="Ig_NUP210_4th"/>
</dbReference>
<dbReference type="InterPro" id="IPR003343">
    <property type="entry name" value="Big_2"/>
</dbReference>
<gene>
    <name evidence="21" type="primary">NUP210</name>
</gene>
<organism evidence="21 22">
    <name type="scientific">Gadus morhua</name>
    <name type="common">Atlantic cod</name>
    <dbReference type="NCBI Taxonomy" id="8049"/>
    <lineage>
        <taxon>Eukaryota</taxon>
        <taxon>Metazoa</taxon>
        <taxon>Chordata</taxon>
        <taxon>Craniata</taxon>
        <taxon>Vertebrata</taxon>
        <taxon>Euteleostomi</taxon>
        <taxon>Actinopterygii</taxon>
        <taxon>Neopterygii</taxon>
        <taxon>Teleostei</taxon>
        <taxon>Neoteleostei</taxon>
        <taxon>Acanthomorphata</taxon>
        <taxon>Zeiogadaria</taxon>
        <taxon>Gadariae</taxon>
        <taxon>Gadiformes</taxon>
        <taxon>Gadoidei</taxon>
        <taxon>Gadidae</taxon>
        <taxon>Gadus</taxon>
    </lineage>
</organism>
<evidence type="ECO:0000259" key="19">
    <source>
        <dbReference type="Pfam" id="PF25354"/>
    </source>
</evidence>
<dbReference type="InterPro" id="IPR055098">
    <property type="entry name" value="Ig_NUP210_3rd"/>
</dbReference>
<dbReference type="InterPro" id="IPR055099">
    <property type="entry name" value="Ig_NUP210_7th"/>
</dbReference>
<evidence type="ECO:0000259" key="11">
    <source>
        <dbReference type="Pfam" id="PF22959"/>
    </source>
</evidence>
<keyword evidence="8" id="KW-0539">Nucleus</keyword>
<evidence type="ECO:0000256" key="8">
    <source>
        <dbReference type="ARBA" id="ARBA00023242"/>
    </source>
</evidence>
<evidence type="ECO:0000259" key="18">
    <source>
        <dbReference type="Pfam" id="PF24991"/>
    </source>
</evidence>
<dbReference type="Pfam" id="PF22969">
    <property type="entry name" value="Ig_NUP210_2nd"/>
    <property type="match status" value="1"/>
</dbReference>
<evidence type="ECO:0000313" key="21">
    <source>
        <dbReference type="Ensembl" id="ENSGMOP00000058668.1"/>
    </source>
</evidence>
<evidence type="ECO:0000256" key="5">
    <source>
        <dbReference type="ARBA" id="ARBA00022989"/>
    </source>
</evidence>
<dbReference type="GO" id="GO:0005643">
    <property type="term" value="C:nuclear pore"/>
    <property type="evidence" value="ECO:0007669"/>
    <property type="project" value="TreeGrafter"/>
</dbReference>
<evidence type="ECO:0000256" key="2">
    <source>
        <dbReference type="ARBA" id="ARBA00007313"/>
    </source>
</evidence>
<feature type="region of interest" description="Disordered" evidence="9">
    <location>
        <begin position="1608"/>
        <end position="1638"/>
    </location>
</feature>
<dbReference type="Pfam" id="PF24935">
    <property type="entry name" value="Ig_NUP210_6th"/>
    <property type="match status" value="1"/>
</dbReference>
<dbReference type="InterPro" id="IPR056899">
    <property type="entry name" value="Ig_NUP210_9th"/>
</dbReference>
<feature type="domain" description="NUP210 Ig-like" evidence="11">
    <location>
        <begin position="1347"/>
        <end position="1449"/>
    </location>
</feature>
<comment type="similarity">
    <text evidence="2">Belongs to the NUP210 family.</text>
</comment>
<dbReference type="Pfam" id="PF26184">
    <property type="entry name" value="Ig_NUP210_8th"/>
    <property type="match status" value="1"/>
</dbReference>
<dbReference type="Pfam" id="PF26183">
    <property type="entry name" value="Ig_NUP210_14th"/>
    <property type="match status" value="1"/>
</dbReference>
<dbReference type="InterPro" id="IPR055097">
    <property type="entry name" value="Ig_NUP210_2nd"/>
</dbReference>
<feature type="domain" description="NUP210 Ig-like" evidence="20">
    <location>
        <begin position="1141"/>
        <end position="1257"/>
    </location>
</feature>
<dbReference type="Pfam" id="PF25354">
    <property type="entry name" value="Ig_NUP210_16th"/>
    <property type="match status" value="1"/>
</dbReference>
<protein>
    <submittedName>
        <fullName evidence="21">Nucleoporin 210</fullName>
    </submittedName>
</protein>
<evidence type="ECO:0000313" key="22">
    <source>
        <dbReference type="Proteomes" id="UP000694546"/>
    </source>
</evidence>
<dbReference type="Proteomes" id="UP000694546">
    <property type="component" value="Chromosome 1"/>
</dbReference>
<evidence type="ECO:0000259" key="17">
    <source>
        <dbReference type="Pfam" id="PF24935"/>
    </source>
</evidence>
<dbReference type="InterPro" id="IPR008964">
    <property type="entry name" value="Invasin/intimin_cell_adhesion"/>
</dbReference>
<evidence type="ECO:0000256" key="1">
    <source>
        <dbReference type="ARBA" id="ARBA00004590"/>
    </source>
</evidence>
<evidence type="ECO:0000259" key="13">
    <source>
        <dbReference type="Pfam" id="PF22963"/>
    </source>
</evidence>
<feature type="compositionally biased region" description="Basic and acidic residues" evidence="9">
    <location>
        <begin position="1618"/>
        <end position="1628"/>
    </location>
</feature>
<evidence type="ECO:0000259" key="14">
    <source>
        <dbReference type="Pfam" id="PF22967"/>
    </source>
</evidence>
<dbReference type="Pfam" id="PF24991">
    <property type="entry name" value="Ig_NUP210_4th"/>
    <property type="match status" value="1"/>
</dbReference>
<reference evidence="21" key="1">
    <citation type="submission" date="2019-07" db="EMBL/GenBank/DDBJ databases">
        <authorList>
            <consortium name="Wellcome Sanger Institute Data Sharing"/>
        </authorList>
    </citation>
    <scope>NUCLEOTIDE SEQUENCE [LARGE SCALE GENOMIC DNA]</scope>
</reference>
<dbReference type="InterPro" id="IPR055094">
    <property type="entry name" value="NUP210_Ig15"/>
</dbReference>
<feature type="domain" description="NUP210 Ig-like" evidence="19">
    <location>
        <begin position="1452"/>
        <end position="1523"/>
    </location>
</feature>
<keyword evidence="5" id="KW-1133">Transmembrane helix</keyword>
<dbReference type="Ensembl" id="ENSGMOT00000029863.1">
    <property type="protein sequence ID" value="ENSGMOP00000058668.1"/>
    <property type="gene ID" value="ENSGMOG00000017069.2"/>
</dbReference>
<feature type="domain" description="NUP210 Ig-like" evidence="14">
    <location>
        <begin position="25"/>
        <end position="114"/>
    </location>
</feature>
<evidence type="ECO:0000259" key="15">
    <source>
        <dbReference type="Pfam" id="PF22969"/>
    </source>
</evidence>
<dbReference type="InterPro" id="IPR055096">
    <property type="entry name" value="Ig_NUP210_1st"/>
</dbReference>
<dbReference type="Pfam" id="PF22959">
    <property type="entry name" value="Ig_NUP210_15th"/>
    <property type="match status" value="1"/>
</dbReference>
<dbReference type="PANTHER" id="PTHR23019:SF2">
    <property type="entry name" value="NUCLEAR PORE MEMBRANE GLYCOPROTEIN 210"/>
    <property type="match status" value="1"/>
</dbReference>
<keyword evidence="22" id="KW-1185">Reference proteome</keyword>
<dbReference type="InterPro" id="IPR056898">
    <property type="entry name" value="Ig_NUP210_6th"/>
</dbReference>
<feature type="domain" description="NUP210 Ig-like" evidence="13">
    <location>
        <begin position="241"/>
        <end position="345"/>
    </location>
</feature>
<dbReference type="PANTHER" id="PTHR23019">
    <property type="entry name" value="NUCLEAR PORE MEMBRANE GLYCOPROTEIN GP210-RELATED"/>
    <property type="match status" value="1"/>
</dbReference>
<accession>A0A8C5CI19</accession>
<keyword evidence="6" id="KW-0472">Membrane</keyword>
<feature type="domain" description="NUP210 Ig-like" evidence="12">
    <location>
        <begin position="651"/>
        <end position="751"/>
    </location>
</feature>
<proteinExistence type="inferred from homology"/>
<dbReference type="Pfam" id="PF22963">
    <property type="entry name" value="Ig_NUP210_3rd"/>
    <property type="match status" value="1"/>
</dbReference>
<dbReference type="InterPro" id="IPR045197">
    <property type="entry name" value="NUP210-like"/>
</dbReference>
<feature type="domain" description="NUP210 Ig-like" evidence="15">
    <location>
        <begin position="123"/>
        <end position="231"/>
    </location>
</feature>
<dbReference type="Pfam" id="PF24902">
    <property type="entry name" value="Ig_NUP210_9th"/>
    <property type="match status" value="1"/>
</dbReference>